<dbReference type="Gene3D" id="3.30.540.10">
    <property type="entry name" value="Fructose-1,6-Bisphosphatase, subunit A, domain 1"/>
    <property type="match status" value="1"/>
</dbReference>
<keyword evidence="6" id="KW-1185">Reference proteome</keyword>
<sequence>MDSARRAAEAAGRVLHEAFSGGARDVRFKEDQTPVTEVDLAAEAVILQTLKSDWPEHGVWSEESGRDSRDAEFLWLVDPLDGTRSFIRGTPFFSTQIALMHRGRLVAGVSAAPLFGEMAWACEGGGAWLNDEPIRVSDVGGLREATLSAGNLGSLAKDGDAWGRYGDLLTRVERMRGYGDFCHYHLLARGAVDIVVESDVNILDVAALAVIVAEAGGRVSQLDGRPLDLETRDILASNGRLHSAVLRQLAWSR</sequence>
<evidence type="ECO:0000256" key="4">
    <source>
        <dbReference type="ARBA" id="ARBA00022842"/>
    </source>
</evidence>
<dbReference type="PROSITE" id="PS00629">
    <property type="entry name" value="IMP_1"/>
    <property type="match status" value="1"/>
</dbReference>
<dbReference type="InterPro" id="IPR020583">
    <property type="entry name" value="Inositol_monoP_metal-BS"/>
</dbReference>
<keyword evidence="2" id="KW-0479">Metal-binding</keyword>
<dbReference type="InterPro" id="IPR000760">
    <property type="entry name" value="Inositol_monophosphatase-like"/>
</dbReference>
<keyword evidence="4" id="KW-0460">Magnesium</keyword>
<dbReference type="PANTHER" id="PTHR20854">
    <property type="entry name" value="INOSITOL MONOPHOSPHATASE"/>
    <property type="match status" value="1"/>
</dbReference>
<dbReference type="RefSeq" id="WP_306729152.1">
    <property type="nucleotide sequence ID" value="NZ_JAVDDT010000008.1"/>
</dbReference>
<evidence type="ECO:0000256" key="2">
    <source>
        <dbReference type="ARBA" id="ARBA00022723"/>
    </source>
</evidence>
<evidence type="ECO:0000256" key="1">
    <source>
        <dbReference type="ARBA" id="ARBA00009759"/>
    </source>
</evidence>
<dbReference type="PRINTS" id="PR00377">
    <property type="entry name" value="IMPHPHTASES"/>
</dbReference>
<keyword evidence="3" id="KW-0378">Hydrolase</keyword>
<dbReference type="SUPFAM" id="SSF56655">
    <property type="entry name" value="Carbohydrate phosphatase"/>
    <property type="match status" value="1"/>
</dbReference>
<proteinExistence type="inferred from homology"/>
<comment type="caution">
    <text evidence="5">The sequence shown here is derived from an EMBL/GenBank/DDBJ whole genome shotgun (WGS) entry which is preliminary data.</text>
</comment>
<dbReference type="EMBL" id="JAVDDT010000008">
    <property type="protein sequence ID" value="MDQ2070587.1"/>
    <property type="molecule type" value="Genomic_DNA"/>
</dbReference>
<dbReference type="Proteomes" id="UP001239019">
    <property type="component" value="Unassembled WGS sequence"/>
</dbReference>
<evidence type="ECO:0000313" key="6">
    <source>
        <dbReference type="Proteomes" id="UP001239019"/>
    </source>
</evidence>
<gene>
    <name evidence="5" type="ORF">RBH19_11970</name>
</gene>
<comment type="similarity">
    <text evidence="1">Belongs to the inositol monophosphatase superfamily.</text>
</comment>
<evidence type="ECO:0000313" key="5">
    <source>
        <dbReference type="EMBL" id="MDQ2070587.1"/>
    </source>
</evidence>
<dbReference type="Pfam" id="PF00459">
    <property type="entry name" value="Inositol_P"/>
    <property type="match status" value="1"/>
</dbReference>
<organism evidence="5 6">
    <name type="scientific">Natronospira bacteriovora</name>
    <dbReference type="NCBI Taxonomy" id="3069753"/>
    <lineage>
        <taxon>Bacteria</taxon>
        <taxon>Pseudomonadati</taxon>
        <taxon>Pseudomonadota</taxon>
        <taxon>Gammaproteobacteria</taxon>
        <taxon>Natronospirales</taxon>
        <taxon>Natronospiraceae</taxon>
        <taxon>Natronospira</taxon>
    </lineage>
</organism>
<reference evidence="5 6" key="1">
    <citation type="submission" date="2023-08" db="EMBL/GenBank/DDBJ databases">
        <title>Whole-genome sequencing of halo(alkali)philic microorganisms from hypersaline lakes.</title>
        <authorList>
            <person name="Sorokin D.Y."/>
            <person name="Abbas B."/>
            <person name="Merkel A.Y."/>
        </authorList>
    </citation>
    <scope>NUCLEOTIDE SEQUENCE [LARGE SCALE GENOMIC DNA]</scope>
    <source>
        <strain evidence="5 6">AB-CW4</strain>
    </source>
</reference>
<name>A0ABU0W974_9GAMM</name>
<dbReference type="PANTHER" id="PTHR20854:SF4">
    <property type="entry name" value="INOSITOL-1-MONOPHOSPHATASE-RELATED"/>
    <property type="match status" value="1"/>
</dbReference>
<evidence type="ECO:0000256" key="3">
    <source>
        <dbReference type="ARBA" id="ARBA00022801"/>
    </source>
</evidence>
<accession>A0ABU0W974</accession>
<dbReference type="Gene3D" id="3.40.190.80">
    <property type="match status" value="1"/>
</dbReference>
<protein>
    <submittedName>
        <fullName evidence="5">Inositol monophosphatase</fullName>
    </submittedName>
</protein>